<dbReference type="Proteomes" id="UP000697127">
    <property type="component" value="Unassembled WGS sequence"/>
</dbReference>
<dbReference type="AlphaFoldDB" id="A0A9P6WKH5"/>
<gene>
    <name evidence="1" type="ORF">C6P40_000740</name>
</gene>
<accession>A0A9P6WKH5</accession>
<organism evidence="1 2">
    <name type="scientific">Pichia californica</name>
    <dbReference type="NCBI Taxonomy" id="460514"/>
    <lineage>
        <taxon>Eukaryota</taxon>
        <taxon>Fungi</taxon>
        <taxon>Dikarya</taxon>
        <taxon>Ascomycota</taxon>
        <taxon>Saccharomycotina</taxon>
        <taxon>Pichiomycetes</taxon>
        <taxon>Pichiales</taxon>
        <taxon>Pichiaceae</taxon>
        <taxon>Pichia</taxon>
    </lineage>
</organism>
<evidence type="ECO:0000313" key="2">
    <source>
        <dbReference type="Proteomes" id="UP000697127"/>
    </source>
</evidence>
<comment type="caution">
    <text evidence="1">The sequence shown here is derived from an EMBL/GenBank/DDBJ whole genome shotgun (WGS) entry which is preliminary data.</text>
</comment>
<sequence length="124" mass="14741">MTLNKLKTKSYLLTSQNFRRRVYKSKSMYGPNENSIDNPRIKFLHENDGECPIYFTRIQFPFKLSFAMTITKAQVQAFHQKVAVYLQHDVFTHGLLYMLHIEMHKSAKPFNLFKSFSKSFKYSM</sequence>
<reference evidence="1" key="1">
    <citation type="submission" date="2020-11" db="EMBL/GenBank/DDBJ databases">
        <title>Kefir isolates.</title>
        <authorList>
            <person name="Marcisauskas S."/>
            <person name="Kim Y."/>
            <person name="Blasche S."/>
        </authorList>
    </citation>
    <scope>NUCLEOTIDE SEQUENCE</scope>
    <source>
        <strain evidence="1">Olga-1</strain>
    </source>
</reference>
<evidence type="ECO:0000313" key="1">
    <source>
        <dbReference type="EMBL" id="KAG0688631.1"/>
    </source>
</evidence>
<protein>
    <submittedName>
        <fullName evidence="1">Uncharacterized protein</fullName>
    </submittedName>
</protein>
<dbReference type="OrthoDB" id="3691720at2759"/>
<dbReference type="EMBL" id="PUHW01000136">
    <property type="protein sequence ID" value="KAG0688631.1"/>
    <property type="molecule type" value="Genomic_DNA"/>
</dbReference>
<proteinExistence type="predicted"/>
<keyword evidence="2" id="KW-1185">Reference proteome</keyword>
<name>A0A9P6WKH5_9ASCO</name>